<keyword evidence="1" id="KW-0175">Coiled coil</keyword>
<evidence type="ECO:0000313" key="2">
    <source>
        <dbReference type="EMBL" id="VDK37971.1"/>
    </source>
</evidence>
<gene>
    <name evidence="2" type="ORF">DILT_LOCUS914</name>
</gene>
<dbReference type="Proteomes" id="UP000281553">
    <property type="component" value="Unassembled WGS sequence"/>
</dbReference>
<evidence type="ECO:0000313" key="3">
    <source>
        <dbReference type="Proteomes" id="UP000281553"/>
    </source>
</evidence>
<protein>
    <submittedName>
        <fullName evidence="2">Uncharacterized protein</fullName>
    </submittedName>
</protein>
<dbReference type="GO" id="GO:0070286">
    <property type="term" value="P:axonemal dynein complex assembly"/>
    <property type="evidence" value="ECO:0007669"/>
    <property type="project" value="InterPro"/>
</dbReference>
<organism evidence="2 3">
    <name type="scientific">Dibothriocephalus latus</name>
    <name type="common">Fish tapeworm</name>
    <name type="synonym">Diphyllobothrium latum</name>
    <dbReference type="NCBI Taxonomy" id="60516"/>
    <lineage>
        <taxon>Eukaryota</taxon>
        <taxon>Metazoa</taxon>
        <taxon>Spiralia</taxon>
        <taxon>Lophotrochozoa</taxon>
        <taxon>Platyhelminthes</taxon>
        <taxon>Cestoda</taxon>
        <taxon>Eucestoda</taxon>
        <taxon>Diphyllobothriidea</taxon>
        <taxon>Diphyllobothriidae</taxon>
        <taxon>Dibothriocephalus</taxon>
    </lineage>
</organism>
<keyword evidence="3" id="KW-1185">Reference proteome</keyword>
<evidence type="ECO:0000256" key="1">
    <source>
        <dbReference type="SAM" id="Coils"/>
    </source>
</evidence>
<dbReference type="SMR" id="A0A3P6R217"/>
<feature type="coiled-coil region" evidence="1">
    <location>
        <begin position="73"/>
        <end position="128"/>
    </location>
</feature>
<dbReference type="OrthoDB" id="10260459at2759"/>
<dbReference type="EMBL" id="UYRU01004818">
    <property type="protein sequence ID" value="VDK37971.1"/>
    <property type="molecule type" value="Genomic_DNA"/>
</dbReference>
<proteinExistence type="predicted"/>
<dbReference type="PANTHER" id="PTHR21625">
    <property type="entry name" value="NYD-SP28 PROTEIN"/>
    <property type="match status" value="1"/>
</dbReference>
<dbReference type="PANTHER" id="PTHR21625:SF1">
    <property type="entry name" value="DYNEIN REGULATORY COMPLEX PROTEIN 1"/>
    <property type="match status" value="1"/>
</dbReference>
<name>A0A3P6R217_DIBLA</name>
<reference evidence="2 3" key="1">
    <citation type="submission" date="2018-11" db="EMBL/GenBank/DDBJ databases">
        <authorList>
            <consortium name="Pathogen Informatics"/>
        </authorList>
    </citation>
    <scope>NUCLEOTIDE SEQUENCE [LARGE SCALE GENOMIC DNA]</scope>
</reference>
<dbReference type="AlphaFoldDB" id="A0A3P6R217"/>
<dbReference type="GO" id="GO:0003352">
    <property type="term" value="P:regulation of cilium movement"/>
    <property type="evidence" value="ECO:0007669"/>
    <property type="project" value="TreeGrafter"/>
</dbReference>
<accession>A0A3P6R217</accession>
<sequence length="130" mass="15978">MVERMESQMKSMQRAYTFELQEIEVDYLKERQARIEELDELIHTLRTNHCQEFNALKLRLTTEQLETDLQQMKAAYQLNLEKLEYNFQVLKRRDEENTITKSKQKRKITHLQDQLNIIRTRSRKMEEQMR</sequence>
<dbReference type="GO" id="GO:0060285">
    <property type="term" value="P:cilium-dependent cell motility"/>
    <property type="evidence" value="ECO:0007669"/>
    <property type="project" value="TreeGrafter"/>
</dbReference>
<dbReference type="GO" id="GO:0005858">
    <property type="term" value="C:axonemal dynein complex"/>
    <property type="evidence" value="ECO:0007669"/>
    <property type="project" value="InterPro"/>
</dbReference>
<feature type="coiled-coil region" evidence="1">
    <location>
        <begin position="2"/>
        <end position="48"/>
    </location>
</feature>
<dbReference type="InterPro" id="IPR039750">
    <property type="entry name" value="DRC1/DRC2"/>
</dbReference>